<dbReference type="InterPro" id="IPR050445">
    <property type="entry name" value="Bact_polysacc_biosynth/exp"/>
</dbReference>
<dbReference type="AlphaFoldDB" id="A0A8J2U1V0"/>
<evidence type="ECO:0000256" key="8">
    <source>
        <dbReference type="ARBA" id="ARBA00022692"/>
    </source>
</evidence>
<dbReference type="SUPFAM" id="SSF52540">
    <property type="entry name" value="P-loop containing nucleoside triphosphate hydrolases"/>
    <property type="match status" value="1"/>
</dbReference>
<sequence>MLLKSDINGRSSSGDEIIDVSKYLLILQRNKGWILACCLLFMFAAIALSMTMTPLYRATAVMLIEAEQNRAVSIEEVYSGIDSSKKEYYQTQFEILKSTAIATKVIDRYQLTERPEFRPNNPVRSWINSVKSEIKSLPILDDLFPPKQQPSAEQVAEASYRNVLNLFKSRLSIDPIPQTQLVKISFESEDPKLAALLANAVGEAYVESNLDARLQMTTQASTWLGSRLTELEQAVQLSQQKLTAFLEREGLVDMAGIDKLASSQLEELNSQLAEVRERRRQAESVNSLISQGKSLDETSLSTIQAISQHPQLLDARRAETEASRKVSELSQRYGPKHDRMIEATAEAAAMTQRTRDVLNSLALGLTKDLATVRQQEQQLAADLEQKKLEFRHLAVKQAEFDALKRDLNSNKELHRLFLTRQKETSATSDFRAVNARFSDRALTPLHPSKPQRTKIVALAMVLGAMLGVVLVLLRETISSVMNKLADVEDKLGLNPIGAVPKVRNALYRKKPIDHLVFFEPNERSFAEAIRGVRTSLSLHNNRKIVAVSSAVAAEGKSTVAMNLAISMASTEKVLLIDGDLRAASLGERFGLSRARAGLTNALLNGTPLEECIHRDKQAGLDVLPCGLKPVNPQELLVSDKFSDLIEQFAKRYDRIVIDTPPLLMVKDGLVIGKLAGGVVAVVKAGATNARQVTALTNLLFKHDIAMDGVVLNQVDKKYTKHYSYYADESVLVTA</sequence>
<feature type="transmembrane region" description="Helical" evidence="17">
    <location>
        <begin position="455"/>
        <end position="473"/>
    </location>
</feature>
<keyword evidence="8 17" id="KW-0812">Transmembrane</keyword>
<dbReference type="InterPro" id="IPR005702">
    <property type="entry name" value="Wzc-like_C"/>
</dbReference>
<dbReference type="EC" id="2.7.10.2" evidence="4"/>
<evidence type="ECO:0000313" key="21">
    <source>
        <dbReference type="EMBL" id="GGA64570.1"/>
    </source>
</evidence>
<evidence type="ECO:0000259" key="20">
    <source>
        <dbReference type="Pfam" id="PF13807"/>
    </source>
</evidence>
<dbReference type="RefSeq" id="WP_087504245.1">
    <property type="nucleotide sequence ID" value="NZ_BMDX01000001.1"/>
</dbReference>
<evidence type="ECO:0000256" key="4">
    <source>
        <dbReference type="ARBA" id="ARBA00011903"/>
    </source>
</evidence>
<dbReference type="CDD" id="cd05387">
    <property type="entry name" value="BY-kinase"/>
    <property type="match status" value="1"/>
</dbReference>
<dbReference type="Proteomes" id="UP000619743">
    <property type="component" value="Unassembled WGS sequence"/>
</dbReference>
<dbReference type="InterPro" id="IPR027417">
    <property type="entry name" value="P-loop_NTPase"/>
</dbReference>
<name>A0A8J2U1V0_9GAMM</name>
<dbReference type="InterPro" id="IPR025669">
    <property type="entry name" value="AAA_dom"/>
</dbReference>
<evidence type="ECO:0000256" key="12">
    <source>
        <dbReference type="ARBA" id="ARBA00022989"/>
    </source>
</evidence>
<comment type="subcellular location">
    <subcellularLocation>
        <location evidence="1">Cell inner membrane</location>
        <topology evidence="1">Multi-pass membrane protein</topology>
    </subcellularLocation>
</comment>
<comment type="similarity">
    <text evidence="2">Belongs to the CpsD/CapB family.</text>
</comment>
<evidence type="ECO:0000256" key="16">
    <source>
        <dbReference type="SAM" id="Coils"/>
    </source>
</evidence>
<dbReference type="InterPro" id="IPR032807">
    <property type="entry name" value="GNVR"/>
</dbReference>
<dbReference type="GO" id="GO:0004715">
    <property type="term" value="F:non-membrane spanning protein tyrosine kinase activity"/>
    <property type="evidence" value="ECO:0007669"/>
    <property type="project" value="UniProtKB-EC"/>
</dbReference>
<feature type="transmembrane region" description="Helical" evidence="17">
    <location>
        <begin position="32"/>
        <end position="56"/>
    </location>
</feature>
<feature type="domain" description="AAA" evidence="19">
    <location>
        <begin position="543"/>
        <end position="664"/>
    </location>
</feature>
<keyword evidence="14" id="KW-0829">Tyrosine-protein kinase</keyword>
<dbReference type="Pfam" id="PF13614">
    <property type="entry name" value="AAA_31"/>
    <property type="match status" value="1"/>
</dbReference>
<keyword evidence="7" id="KW-0808">Transferase</keyword>
<protein>
    <recommendedName>
        <fullName evidence="4">non-specific protein-tyrosine kinase</fullName>
        <ecNumber evidence="4">2.7.10.2</ecNumber>
    </recommendedName>
</protein>
<evidence type="ECO:0000259" key="19">
    <source>
        <dbReference type="Pfam" id="PF13614"/>
    </source>
</evidence>
<evidence type="ECO:0000256" key="15">
    <source>
        <dbReference type="ARBA" id="ARBA00051245"/>
    </source>
</evidence>
<evidence type="ECO:0000256" key="1">
    <source>
        <dbReference type="ARBA" id="ARBA00004429"/>
    </source>
</evidence>
<keyword evidence="10" id="KW-0418">Kinase</keyword>
<dbReference type="NCBIfam" id="TIGR01007">
    <property type="entry name" value="eps_fam"/>
    <property type="match status" value="1"/>
</dbReference>
<feature type="coiled-coil region" evidence="16">
    <location>
        <begin position="228"/>
        <end position="285"/>
    </location>
</feature>
<evidence type="ECO:0000256" key="9">
    <source>
        <dbReference type="ARBA" id="ARBA00022741"/>
    </source>
</evidence>
<evidence type="ECO:0000256" key="2">
    <source>
        <dbReference type="ARBA" id="ARBA00007316"/>
    </source>
</evidence>
<evidence type="ECO:0000313" key="22">
    <source>
        <dbReference type="Proteomes" id="UP000619743"/>
    </source>
</evidence>
<keyword evidence="6" id="KW-0997">Cell inner membrane</keyword>
<keyword evidence="16" id="KW-0175">Coiled coil</keyword>
<keyword evidence="9" id="KW-0547">Nucleotide-binding</keyword>
<keyword evidence="13 17" id="KW-0472">Membrane</keyword>
<evidence type="ECO:0000256" key="6">
    <source>
        <dbReference type="ARBA" id="ARBA00022519"/>
    </source>
</evidence>
<dbReference type="EMBL" id="BMDX01000001">
    <property type="protein sequence ID" value="GGA64570.1"/>
    <property type="molecule type" value="Genomic_DNA"/>
</dbReference>
<reference evidence="22" key="1">
    <citation type="journal article" date="2019" name="Int. J. Syst. Evol. Microbiol.">
        <title>The Global Catalogue of Microorganisms (GCM) 10K type strain sequencing project: providing services to taxonomists for standard genome sequencing and annotation.</title>
        <authorList>
            <consortium name="The Broad Institute Genomics Platform"/>
            <consortium name="The Broad Institute Genome Sequencing Center for Infectious Disease"/>
            <person name="Wu L."/>
            <person name="Ma J."/>
        </authorList>
    </citation>
    <scope>NUCLEOTIDE SEQUENCE [LARGE SCALE GENOMIC DNA]</scope>
    <source>
        <strain evidence="22">CGMCC 1.10130</strain>
    </source>
</reference>
<dbReference type="PANTHER" id="PTHR32309:SF13">
    <property type="entry name" value="FERRIC ENTEROBACTIN TRANSPORT PROTEIN FEPE"/>
    <property type="match status" value="1"/>
</dbReference>
<keyword evidence="22" id="KW-1185">Reference proteome</keyword>
<keyword evidence="5" id="KW-1003">Cell membrane</keyword>
<evidence type="ECO:0000256" key="7">
    <source>
        <dbReference type="ARBA" id="ARBA00022679"/>
    </source>
</evidence>
<evidence type="ECO:0000259" key="18">
    <source>
        <dbReference type="Pfam" id="PF02706"/>
    </source>
</evidence>
<feature type="domain" description="Tyrosine-protein kinase G-rich" evidence="20">
    <location>
        <begin position="402"/>
        <end position="475"/>
    </location>
</feature>
<dbReference type="InterPro" id="IPR003856">
    <property type="entry name" value="LPS_length_determ_N"/>
</dbReference>
<comment type="similarity">
    <text evidence="3">Belongs to the etk/wzc family.</text>
</comment>
<evidence type="ECO:0000256" key="13">
    <source>
        <dbReference type="ARBA" id="ARBA00023136"/>
    </source>
</evidence>
<dbReference type="Pfam" id="PF02706">
    <property type="entry name" value="Wzz"/>
    <property type="match status" value="1"/>
</dbReference>
<evidence type="ECO:0000256" key="10">
    <source>
        <dbReference type="ARBA" id="ARBA00022777"/>
    </source>
</evidence>
<dbReference type="OrthoDB" id="9775724at2"/>
<evidence type="ECO:0000256" key="11">
    <source>
        <dbReference type="ARBA" id="ARBA00022840"/>
    </source>
</evidence>
<keyword evidence="12 17" id="KW-1133">Transmembrane helix</keyword>
<comment type="caution">
    <text evidence="21">The sequence shown here is derived from an EMBL/GenBank/DDBJ whole genome shotgun (WGS) entry which is preliminary data.</text>
</comment>
<proteinExistence type="inferred from homology"/>
<evidence type="ECO:0000256" key="17">
    <source>
        <dbReference type="SAM" id="Phobius"/>
    </source>
</evidence>
<evidence type="ECO:0000256" key="5">
    <source>
        <dbReference type="ARBA" id="ARBA00022475"/>
    </source>
</evidence>
<dbReference type="GO" id="GO:0005886">
    <property type="term" value="C:plasma membrane"/>
    <property type="evidence" value="ECO:0007669"/>
    <property type="project" value="UniProtKB-SubCell"/>
</dbReference>
<dbReference type="Gene3D" id="3.40.50.300">
    <property type="entry name" value="P-loop containing nucleotide triphosphate hydrolases"/>
    <property type="match status" value="1"/>
</dbReference>
<keyword evidence="11" id="KW-0067">ATP-binding</keyword>
<gene>
    <name evidence="21" type="ORF">GCM10011369_02420</name>
</gene>
<dbReference type="Pfam" id="PF13807">
    <property type="entry name" value="GNVR"/>
    <property type="match status" value="1"/>
</dbReference>
<evidence type="ECO:0000256" key="3">
    <source>
        <dbReference type="ARBA" id="ARBA00008883"/>
    </source>
</evidence>
<dbReference type="GO" id="GO:0005524">
    <property type="term" value="F:ATP binding"/>
    <property type="evidence" value="ECO:0007669"/>
    <property type="project" value="UniProtKB-KW"/>
</dbReference>
<organism evidence="21 22">
    <name type="scientific">Neiella marina</name>
    <dbReference type="NCBI Taxonomy" id="508461"/>
    <lineage>
        <taxon>Bacteria</taxon>
        <taxon>Pseudomonadati</taxon>
        <taxon>Pseudomonadota</taxon>
        <taxon>Gammaproteobacteria</taxon>
        <taxon>Alteromonadales</taxon>
        <taxon>Echinimonadaceae</taxon>
        <taxon>Neiella</taxon>
    </lineage>
</organism>
<evidence type="ECO:0000256" key="14">
    <source>
        <dbReference type="ARBA" id="ARBA00023137"/>
    </source>
</evidence>
<dbReference type="PANTHER" id="PTHR32309">
    <property type="entry name" value="TYROSINE-PROTEIN KINASE"/>
    <property type="match status" value="1"/>
</dbReference>
<comment type="catalytic activity">
    <reaction evidence="15">
        <text>L-tyrosyl-[protein] + ATP = O-phospho-L-tyrosyl-[protein] + ADP + H(+)</text>
        <dbReference type="Rhea" id="RHEA:10596"/>
        <dbReference type="Rhea" id="RHEA-COMP:10136"/>
        <dbReference type="Rhea" id="RHEA-COMP:20101"/>
        <dbReference type="ChEBI" id="CHEBI:15378"/>
        <dbReference type="ChEBI" id="CHEBI:30616"/>
        <dbReference type="ChEBI" id="CHEBI:46858"/>
        <dbReference type="ChEBI" id="CHEBI:61978"/>
        <dbReference type="ChEBI" id="CHEBI:456216"/>
        <dbReference type="EC" id="2.7.10.2"/>
    </reaction>
</comment>
<accession>A0A8J2U1V0</accession>
<feature type="domain" description="Polysaccharide chain length determinant N-terminal" evidence="18">
    <location>
        <begin position="18"/>
        <end position="107"/>
    </location>
</feature>